<dbReference type="NCBIfam" id="TIGR04336">
    <property type="entry name" value="AmmeMemoSam_B"/>
    <property type="match status" value="1"/>
</dbReference>
<gene>
    <name evidence="2" type="primary">amrB</name>
    <name evidence="2" type="ORF">LA374_19395</name>
</gene>
<comment type="similarity">
    <text evidence="1">Belongs to the MEMO1 family.</text>
</comment>
<evidence type="ECO:0000313" key="2">
    <source>
        <dbReference type="EMBL" id="MBZ6068353.1"/>
    </source>
</evidence>
<dbReference type="PANTHER" id="PTHR11060">
    <property type="entry name" value="PROTEIN MEMO1"/>
    <property type="match status" value="1"/>
</dbReference>
<dbReference type="RefSeq" id="WP_224160670.1">
    <property type="nucleotide sequence ID" value="NZ_JAIRBS010000008.1"/>
</dbReference>
<reference evidence="2 3" key="1">
    <citation type="submission" date="2021-09" db="EMBL/GenBank/DDBJ databases">
        <title>Aeromonas schubertii isolated from Asian sea bass.</title>
        <authorList>
            <person name="Pinpimai K."/>
        </authorList>
    </citation>
    <scope>NUCLEOTIDE SEQUENCE [LARGE SCALE GENOMIC DNA]</scope>
    <source>
        <strain evidence="2 3">CHULA2021a</strain>
    </source>
</reference>
<dbReference type="Proteomes" id="UP000774958">
    <property type="component" value="Unassembled WGS sequence"/>
</dbReference>
<dbReference type="CDD" id="cd07361">
    <property type="entry name" value="MEMO_like"/>
    <property type="match status" value="1"/>
</dbReference>
<evidence type="ECO:0000256" key="1">
    <source>
        <dbReference type="ARBA" id="ARBA00006315"/>
    </source>
</evidence>
<evidence type="ECO:0000313" key="3">
    <source>
        <dbReference type="Proteomes" id="UP000774958"/>
    </source>
</evidence>
<dbReference type="Pfam" id="PF01875">
    <property type="entry name" value="Memo"/>
    <property type="match status" value="1"/>
</dbReference>
<sequence>MSQIRPPAVAGYFYPAEEQALRNWLGAHLPLNQGSHRQPRALLLPHAGYRYSGALAAQGVATLARQGIARVVILAPAHRVPLRGVALPADDCRAFQTPLGTTVLDMQVLAELTRHGGFIRYEEAHRQEHAIEVLLPLLQYRLSDFSLVPLVVGECTALWLASHLTPLLDGRTLLISSSDLSHFMTQEEARVLDEQTLARILGLTPELGPHQACGCFGLNALLLLAREHEWQASLIGQSDSGVISGERERVVGYGCVGFY</sequence>
<organism evidence="2 3">
    <name type="scientific">Aeromonas schubertii</name>
    <dbReference type="NCBI Taxonomy" id="652"/>
    <lineage>
        <taxon>Bacteria</taxon>
        <taxon>Pseudomonadati</taxon>
        <taxon>Pseudomonadota</taxon>
        <taxon>Gammaproteobacteria</taxon>
        <taxon>Aeromonadales</taxon>
        <taxon>Aeromonadaceae</taxon>
        <taxon>Aeromonas</taxon>
    </lineage>
</organism>
<accession>A0ABS7VHF3</accession>
<dbReference type="PANTHER" id="PTHR11060:SF0">
    <property type="entry name" value="PROTEIN MEMO1"/>
    <property type="match status" value="1"/>
</dbReference>
<keyword evidence="3" id="KW-1185">Reference proteome</keyword>
<dbReference type="Gene3D" id="3.40.830.10">
    <property type="entry name" value="LigB-like"/>
    <property type="match status" value="1"/>
</dbReference>
<comment type="caution">
    <text evidence="2">The sequence shown here is derived from an EMBL/GenBank/DDBJ whole genome shotgun (WGS) entry which is preliminary data.</text>
</comment>
<dbReference type="EMBL" id="JAIRBT010000041">
    <property type="protein sequence ID" value="MBZ6068353.1"/>
    <property type="molecule type" value="Genomic_DNA"/>
</dbReference>
<protein>
    <submittedName>
        <fullName evidence="2">AmmeMemoRadiSam system protein B</fullName>
    </submittedName>
</protein>
<name>A0ABS7VHF3_9GAMM</name>
<dbReference type="InterPro" id="IPR002737">
    <property type="entry name" value="MEMO1_fam"/>
</dbReference>
<proteinExistence type="inferred from homology"/>